<evidence type="ECO:0000256" key="1">
    <source>
        <dbReference type="SAM" id="MobiDB-lite"/>
    </source>
</evidence>
<dbReference type="InterPro" id="IPR007844">
    <property type="entry name" value="AsmA"/>
</dbReference>
<keyword evidence="2" id="KW-0812">Transmembrane</keyword>
<dbReference type="EMBL" id="SULI01000003">
    <property type="protein sequence ID" value="TKZ21922.1"/>
    <property type="molecule type" value="Genomic_DNA"/>
</dbReference>
<comment type="caution">
    <text evidence="4">The sequence shown here is derived from an EMBL/GenBank/DDBJ whole genome shotgun (WGS) entry which is preliminary data.</text>
</comment>
<dbReference type="Proteomes" id="UP000306575">
    <property type="component" value="Unassembled WGS sequence"/>
</dbReference>
<keyword evidence="2" id="KW-1133">Transmembrane helix</keyword>
<gene>
    <name evidence="4" type="ORF">FAP39_04805</name>
</gene>
<evidence type="ECO:0000259" key="3">
    <source>
        <dbReference type="Pfam" id="PF05170"/>
    </source>
</evidence>
<feature type="transmembrane region" description="Helical" evidence="2">
    <location>
        <begin position="7"/>
        <end position="27"/>
    </location>
</feature>
<evidence type="ECO:0000313" key="5">
    <source>
        <dbReference type="Proteomes" id="UP000306575"/>
    </source>
</evidence>
<name>A0A4U7N7M8_9RHOB</name>
<organism evidence="4 5">
    <name type="scientific">Shimia litoralis</name>
    <dbReference type="NCBI Taxonomy" id="420403"/>
    <lineage>
        <taxon>Bacteria</taxon>
        <taxon>Pseudomonadati</taxon>
        <taxon>Pseudomonadota</taxon>
        <taxon>Alphaproteobacteria</taxon>
        <taxon>Rhodobacterales</taxon>
        <taxon>Roseobacteraceae</taxon>
    </lineage>
</organism>
<evidence type="ECO:0000313" key="4">
    <source>
        <dbReference type="EMBL" id="TKZ21922.1"/>
    </source>
</evidence>
<keyword evidence="5" id="KW-1185">Reference proteome</keyword>
<dbReference type="InterPro" id="IPR052894">
    <property type="entry name" value="AsmA-related"/>
</dbReference>
<dbReference type="GO" id="GO:0005886">
    <property type="term" value="C:plasma membrane"/>
    <property type="evidence" value="ECO:0007669"/>
    <property type="project" value="TreeGrafter"/>
</dbReference>
<evidence type="ECO:0000256" key="2">
    <source>
        <dbReference type="SAM" id="Phobius"/>
    </source>
</evidence>
<feature type="domain" description="AsmA" evidence="3">
    <location>
        <begin position="6"/>
        <end position="270"/>
    </location>
</feature>
<dbReference type="AlphaFoldDB" id="A0A4U7N7M8"/>
<dbReference type="RefSeq" id="WP_138015246.1">
    <property type="nucleotide sequence ID" value="NZ_SULI01000003.1"/>
</dbReference>
<dbReference type="OrthoDB" id="5439561at2"/>
<dbReference type="PANTHER" id="PTHR30441">
    <property type="entry name" value="DUF748 DOMAIN-CONTAINING PROTEIN"/>
    <property type="match status" value="1"/>
</dbReference>
<feature type="region of interest" description="Disordered" evidence="1">
    <location>
        <begin position="598"/>
        <end position="619"/>
    </location>
</feature>
<feature type="domain" description="AsmA" evidence="3">
    <location>
        <begin position="334"/>
        <end position="520"/>
    </location>
</feature>
<reference evidence="4 5" key="1">
    <citation type="submission" date="2019-04" db="EMBL/GenBank/DDBJ databases">
        <title>Genome sequence of Pelagicola litoralis CL-ES2.</title>
        <authorList>
            <person name="Cao J."/>
        </authorList>
    </citation>
    <scope>NUCLEOTIDE SEQUENCE [LARGE SCALE GENOMIC DNA]</scope>
    <source>
        <strain evidence="4 5">CL-ES2</strain>
    </source>
</reference>
<protein>
    <submittedName>
        <fullName evidence="4">AsmA family protein</fullName>
    </submittedName>
</protein>
<keyword evidence="2" id="KW-0472">Membrane</keyword>
<sequence length="637" mass="66193">MRLIRILLMVVVAVVIGLVVLVVALPGEKIAKIAADQVKAQTGRDLVFKGDVGISWYPVFGVSTGPVSLSNADWSDAGPMFSAESAAIGVDVMAAIGGNIRITKIEAARPEVLLELAKDGRANWELFPTSGGGEQPETAETASGFGAITLEHLLISDAKLRYVDHGGDSFELAKLDVDLRWPDISGPADIALTLRPAKDDVSISGQVADLQGLLEGRVSNVTLNLATAGGKVTFDGRSSITPEIAGNLTIDAPNPDAVMAALGLDATGLAGPVGLEGVITLTKAGQISLRKGVVRALGNTVSVQADLETSGTRPKVTAQIAAGKLDLSAFGGASEGETSTAAGDSGWSKAAIDASGLSAVDGEVLLVADAIDLGNLKLGKSRMVATIDNARAVFSLREIQAYEGIITGEFVANNRNGLSVGGKMSAKGLELKTLLADTMDLSRFSGKVTTDVAFLGVGQSVHAIMNSLKGNGSVDVGQGTISGLDLDRLLRGMPGGGTTVFDSLTGTMVIEKGVMTNQDLLLSLPSVLAKGDGWVGLGARNLDYLFTPQIRRSDEQGLAVPIRIKGSWDDPSIRPELDKALGVDLDAEKEKLKDKADEKLKKELGIQDQEGVSSEEAVKDSLEDAAKKELLKILGGN</sequence>
<dbReference type="Pfam" id="PF05170">
    <property type="entry name" value="AsmA"/>
    <property type="match status" value="2"/>
</dbReference>
<dbReference type="PANTHER" id="PTHR30441:SF4">
    <property type="entry name" value="PROTEIN ASMA"/>
    <property type="match status" value="1"/>
</dbReference>
<accession>A0A4U7N7M8</accession>
<proteinExistence type="predicted"/>
<dbReference type="GO" id="GO:0090313">
    <property type="term" value="P:regulation of protein targeting to membrane"/>
    <property type="evidence" value="ECO:0007669"/>
    <property type="project" value="TreeGrafter"/>
</dbReference>